<evidence type="ECO:0000259" key="1">
    <source>
        <dbReference type="Pfam" id="PF13456"/>
    </source>
</evidence>
<protein>
    <recommendedName>
        <fullName evidence="1">RNase H type-1 domain-containing protein</fullName>
    </recommendedName>
</protein>
<dbReference type="InterPro" id="IPR002156">
    <property type="entry name" value="RNaseH_domain"/>
</dbReference>
<dbReference type="CDD" id="cd06222">
    <property type="entry name" value="RNase_H_like"/>
    <property type="match status" value="1"/>
</dbReference>
<dbReference type="GO" id="GO:0003676">
    <property type="term" value="F:nucleic acid binding"/>
    <property type="evidence" value="ECO:0007669"/>
    <property type="project" value="InterPro"/>
</dbReference>
<gene>
    <name evidence="2" type="ORF">Dsin_008262</name>
</gene>
<dbReference type="PANTHER" id="PTHR47074">
    <property type="entry name" value="BNAC02G40300D PROTEIN"/>
    <property type="match status" value="1"/>
</dbReference>
<proteinExistence type="predicted"/>
<dbReference type="InterPro" id="IPR012337">
    <property type="entry name" value="RNaseH-like_sf"/>
</dbReference>
<dbReference type="InterPro" id="IPR052929">
    <property type="entry name" value="RNase_H-like_EbsB-rel"/>
</dbReference>
<dbReference type="InterPro" id="IPR036397">
    <property type="entry name" value="RNaseH_sf"/>
</dbReference>
<accession>A0AAE0ANM5</accession>
<name>A0AAE0ANM5_9ROSI</name>
<dbReference type="SUPFAM" id="SSF53098">
    <property type="entry name" value="Ribonuclease H-like"/>
    <property type="match status" value="1"/>
</dbReference>
<evidence type="ECO:0000313" key="3">
    <source>
        <dbReference type="Proteomes" id="UP001281410"/>
    </source>
</evidence>
<evidence type="ECO:0000313" key="2">
    <source>
        <dbReference type="EMBL" id="KAK3221237.1"/>
    </source>
</evidence>
<keyword evidence="3" id="KW-1185">Reference proteome</keyword>
<comment type="caution">
    <text evidence="2">The sequence shown here is derived from an EMBL/GenBank/DDBJ whole genome shotgun (WGS) entry which is preliminary data.</text>
</comment>
<dbReference type="AlphaFoldDB" id="A0AAE0ANM5"/>
<reference evidence="2" key="1">
    <citation type="journal article" date="2023" name="Plant J.">
        <title>Genome sequences and population genomics provide insights into the demographic history, inbreeding, and mutation load of two 'living fossil' tree species of Dipteronia.</title>
        <authorList>
            <person name="Feng Y."/>
            <person name="Comes H.P."/>
            <person name="Chen J."/>
            <person name="Zhu S."/>
            <person name="Lu R."/>
            <person name="Zhang X."/>
            <person name="Li P."/>
            <person name="Qiu J."/>
            <person name="Olsen K.M."/>
            <person name="Qiu Y."/>
        </authorList>
    </citation>
    <scope>NUCLEOTIDE SEQUENCE</scope>
    <source>
        <strain evidence="2">NBL</strain>
    </source>
</reference>
<dbReference type="EMBL" id="JANJYJ010000003">
    <property type="protein sequence ID" value="KAK3221237.1"/>
    <property type="molecule type" value="Genomic_DNA"/>
</dbReference>
<dbReference type="Gene3D" id="3.30.420.10">
    <property type="entry name" value="Ribonuclease H-like superfamily/Ribonuclease H"/>
    <property type="match status" value="1"/>
</dbReference>
<feature type="domain" description="RNase H type-1" evidence="1">
    <location>
        <begin position="86"/>
        <end position="209"/>
    </location>
</feature>
<sequence length="238" mass="26491">MIKCRNSLLVDEMVGLSILLWKIWYRKNIVVHGSSPSYCDSDFLEWVHGFTKDYRIANQKHKGASSNGVCVENSWRPLDEGWFKVNSDTAIDGENMKVGIGIIIRNSNGVVMASSTQSLKAGYSHQMAEATAILRGLQFAVYTGLVPCMIESDAQVVINLLKAGVPPYSDVGLIIQDIFSFCENSLNSLSYSFRFVLRKANLAAHCLAKIGLSSFVDDYWMEECPPSVVPVVRNDYSF</sequence>
<dbReference type="PANTHER" id="PTHR47074:SF48">
    <property type="entry name" value="POLYNUCLEOTIDYL TRANSFERASE, RIBONUCLEASE H-LIKE SUPERFAMILY PROTEIN"/>
    <property type="match status" value="1"/>
</dbReference>
<dbReference type="Pfam" id="PF13456">
    <property type="entry name" value="RVT_3"/>
    <property type="match status" value="1"/>
</dbReference>
<organism evidence="2 3">
    <name type="scientific">Dipteronia sinensis</name>
    <dbReference type="NCBI Taxonomy" id="43782"/>
    <lineage>
        <taxon>Eukaryota</taxon>
        <taxon>Viridiplantae</taxon>
        <taxon>Streptophyta</taxon>
        <taxon>Embryophyta</taxon>
        <taxon>Tracheophyta</taxon>
        <taxon>Spermatophyta</taxon>
        <taxon>Magnoliopsida</taxon>
        <taxon>eudicotyledons</taxon>
        <taxon>Gunneridae</taxon>
        <taxon>Pentapetalae</taxon>
        <taxon>rosids</taxon>
        <taxon>malvids</taxon>
        <taxon>Sapindales</taxon>
        <taxon>Sapindaceae</taxon>
        <taxon>Hippocastanoideae</taxon>
        <taxon>Acereae</taxon>
        <taxon>Dipteronia</taxon>
    </lineage>
</organism>
<dbReference type="Proteomes" id="UP001281410">
    <property type="component" value="Unassembled WGS sequence"/>
</dbReference>
<dbReference type="GO" id="GO:0004523">
    <property type="term" value="F:RNA-DNA hybrid ribonuclease activity"/>
    <property type="evidence" value="ECO:0007669"/>
    <property type="project" value="InterPro"/>
</dbReference>
<dbReference type="InterPro" id="IPR044730">
    <property type="entry name" value="RNase_H-like_dom_plant"/>
</dbReference>